<reference evidence="14" key="1">
    <citation type="submission" date="2018-06" db="EMBL/GenBank/DDBJ databases">
        <authorList>
            <person name="Zhirakovskaya E."/>
        </authorList>
    </citation>
    <scope>NUCLEOTIDE SEQUENCE</scope>
</reference>
<evidence type="ECO:0000256" key="12">
    <source>
        <dbReference type="SAM" id="MobiDB-lite"/>
    </source>
</evidence>
<dbReference type="InterPro" id="IPR006135">
    <property type="entry name" value="T3SS_substrate_exporter"/>
</dbReference>
<keyword evidence="5" id="KW-1003">Cell membrane</keyword>
<dbReference type="SUPFAM" id="SSF160544">
    <property type="entry name" value="EscU C-terminal domain-like"/>
    <property type="match status" value="1"/>
</dbReference>
<keyword evidence="6 13" id="KW-0812">Transmembrane</keyword>
<feature type="compositionally biased region" description="Basic and acidic residues" evidence="12">
    <location>
        <begin position="1"/>
        <end position="19"/>
    </location>
</feature>
<dbReference type="AlphaFoldDB" id="A0A3B0QY51"/>
<keyword evidence="11" id="KW-1006">Bacterial flagellum protein export</keyword>
<dbReference type="Pfam" id="PF01312">
    <property type="entry name" value="Bac_export_2"/>
    <property type="match status" value="1"/>
</dbReference>
<dbReference type="NCBIfam" id="TIGR00328">
    <property type="entry name" value="flhB"/>
    <property type="match status" value="1"/>
</dbReference>
<name>A0A3B0QY51_9ZZZZ</name>
<dbReference type="Gene3D" id="3.40.1690.10">
    <property type="entry name" value="secretion proteins EscU"/>
    <property type="match status" value="1"/>
</dbReference>
<keyword evidence="9 13" id="KW-1133">Transmembrane helix</keyword>
<dbReference type="PANTHER" id="PTHR30531:SF12">
    <property type="entry name" value="FLAGELLAR BIOSYNTHETIC PROTEIN FLHB"/>
    <property type="match status" value="1"/>
</dbReference>
<feature type="region of interest" description="Disordered" evidence="12">
    <location>
        <begin position="1"/>
        <end position="25"/>
    </location>
</feature>
<keyword evidence="14" id="KW-0966">Cell projection</keyword>
<gene>
    <name evidence="14" type="ORF">MNBD_DELTA01-1733</name>
</gene>
<keyword evidence="14" id="KW-0969">Cilium</keyword>
<organism evidence="14">
    <name type="scientific">hydrothermal vent metagenome</name>
    <dbReference type="NCBI Taxonomy" id="652676"/>
    <lineage>
        <taxon>unclassified sequences</taxon>
        <taxon>metagenomes</taxon>
        <taxon>ecological metagenomes</taxon>
    </lineage>
</organism>
<dbReference type="Gene3D" id="6.10.250.2080">
    <property type="match status" value="1"/>
</dbReference>
<dbReference type="EMBL" id="UOEA01000083">
    <property type="protein sequence ID" value="VAV85222.1"/>
    <property type="molecule type" value="Genomic_DNA"/>
</dbReference>
<evidence type="ECO:0000256" key="13">
    <source>
        <dbReference type="SAM" id="Phobius"/>
    </source>
</evidence>
<evidence type="ECO:0000256" key="4">
    <source>
        <dbReference type="ARBA" id="ARBA00022448"/>
    </source>
</evidence>
<sequence length="355" mass="39531">MADDGMEKSEEPTSRKLEEAVEQGNVPDSKEMGTFFTILASLILLYFFGTWMFNGMGGFMQQTYSNIGTTELTPEGMTALFTNISVKLGIILAPAFLIMPFFAVAGKLMQNGIVMSSKSITPDISKINPISGLKNMFSLKSLVELVKNIGKISVIAYVVYGVVSDEWLNLPLLLDMEIITAMSFTAGLALRIIVRTVWVLAVIGIIDYIYQKYTHKKKLRMSKEEVKEEHKESEGDPLVKARIRTVQRQIARQRMMQEVPEADFVVTNPTHLAVAVKYDKGKSSAPTVVAKGAGLIAERIKEIAKENGIPVIENKLLARSLFKFVEIGMEIPETLYKAVAEMLAYIYGLKNKKNQ</sequence>
<dbReference type="GO" id="GO:0009306">
    <property type="term" value="P:protein secretion"/>
    <property type="evidence" value="ECO:0007669"/>
    <property type="project" value="InterPro"/>
</dbReference>
<evidence type="ECO:0000256" key="2">
    <source>
        <dbReference type="ARBA" id="ARBA00010690"/>
    </source>
</evidence>
<protein>
    <recommendedName>
        <fullName evidence="3">Flagellar biosynthetic protein FlhB</fullName>
    </recommendedName>
</protein>
<dbReference type="InterPro" id="IPR006136">
    <property type="entry name" value="FlhB"/>
</dbReference>
<evidence type="ECO:0000256" key="10">
    <source>
        <dbReference type="ARBA" id="ARBA00023136"/>
    </source>
</evidence>
<evidence type="ECO:0000256" key="11">
    <source>
        <dbReference type="ARBA" id="ARBA00023225"/>
    </source>
</evidence>
<keyword evidence="10 13" id="KW-0472">Membrane</keyword>
<keyword evidence="8" id="KW-0653">Protein transport</keyword>
<keyword evidence="7" id="KW-1005">Bacterial flagellum biogenesis</keyword>
<feature type="transmembrane region" description="Helical" evidence="13">
    <location>
        <begin position="33"/>
        <end position="53"/>
    </location>
</feature>
<dbReference type="PANTHER" id="PTHR30531">
    <property type="entry name" value="FLAGELLAR BIOSYNTHETIC PROTEIN FLHB"/>
    <property type="match status" value="1"/>
</dbReference>
<evidence type="ECO:0000313" key="14">
    <source>
        <dbReference type="EMBL" id="VAV85222.1"/>
    </source>
</evidence>
<comment type="similarity">
    <text evidence="2">Belongs to the type III secretion exporter family.</text>
</comment>
<dbReference type="InterPro" id="IPR029025">
    <property type="entry name" value="T3SS_substrate_exporter_C"/>
</dbReference>
<comment type="subcellular location">
    <subcellularLocation>
        <location evidence="1">Cell membrane</location>
        <topology evidence="1">Multi-pass membrane protein</topology>
    </subcellularLocation>
</comment>
<feature type="transmembrane region" description="Helical" evidence="13">
    <location>
        <begin position="183"/>
        <end position="210"/>
    </location>
</feature>
<accession>A0A3B0QY51</accession>
<feature type="transmembrane region" description="Helical" evidence="13">
    <location>
        <begin position="84"/>
        <end position="105"/>
    </location>
</feature>
<evidence type="ECO:0000256" key="8">
    <source>
        <dbReference type="ARBA" id="ARBA00022927"/>
    </source>
</evidence>
<dbReference type="GO" id="GO:0044780">
    <property type="term" value="P:bacterial-type flagellum assembly"/>
    <property type="evidence" value="ECO:0007669"/>
    <property type="project" value="InterPro"/>
</dbReference>
<evidence type="ECO:0000256" key="7">
    <source>
        <dbReference type="ARBA" id="ARBA00022795"/>
    </source>
</evidence>
<proteinExistence type="inferred from homology"/>
<dbReference type="GO" id="GO:0005886">
    <property type="term" value="C:plasma membrane"/>
    <property type="evidence" value="ECO:0007669"/>
    <property type="project" value="UniProtKB-SubCell"/>
</dbReference>
<keyword evidence="14" id="KW-0282">Flagellum</keyword>
<evidence type="ECO:0000256" key="3">
    <source>
        <dbReference type="ARBA" id="ARBA00021622"/>
    </source>
</evidence>
<evidence type="ECO:0000256" key="6">
    <source>
        <dbReference type="ARBA" id="ARBA00022692"/>
    </source>
</evidence>
<dbReference type="FunFam" id="3.40.1690.10:FF:000001">
    <property type="entry name" value="Flagellar biosynthetic protein FlhB"/>
    <property type="match status" value="1"/>
</dbReference>
<evidence type="ECO:0000256" key="1">
    <source>
        <dbReference type="ARBA" id="ARBA00004651"/>
    </source>
</evidence>
<evidence type="ECO:0000256" key="9">
    <source>
        <dbReference type="ARBA" id="ARBA00022989"/>
    </source>
</evidence>
<dbReference type="PRINTS" id="PR00950">
    <property type="entry name" value="TYPE3IMSPROT"/>
</dbReference>
<evidence type="ECO:0000256" key="5">
    <source>
        <dbReference type="ARBA" id="ARBA00022475"/>
    </source>
</evidence>
<keyword evidence="4" id="KW-0813">Transport</keyword>